<dbReference type="PANTHER" id="PTHR30486:SF15">
    <property type="entry name" value="TYPE II_IV SECRETION SYSTEM ATPASE"/>
    <property type="match status" value="1"/>
</dbReference>
<proteinExistence type="inferred from homology"/>
<sequence>MGGNGGLCEAAFKRETAGVKLREREQKEKWAMEERESKRRSREGVRWIIRERIMEELQERHHMDDGELLEMIDRSIGEMGQEIFLPLKERIWLRGSLFDSFRRLDILQELIDDSTVSEIMVNGAGKIFMEKNGRMELWDRNFERPEQLEDIIQQIVSRVNRVVNVSSPMVDARLEDGSRVHVVLPPVALDGPVVTIRKFPDPITMEKLIRFKAISTEAADFLEQLVEDGCNMFISGGTNSGKTTFLNALSSFIPPGERVITIEDSAELQITQVPNLVRLETRNANTEGEGEITMSQLIKAALRMNPNRIVVGEVRGKEALDMLQAMNTGHPGSLSTGHGNSPRDMISRLETMVLMAADLPLAAIRSQIVSALDIMVHLGRLKDGKRRVLSIMRIGGLQNGDVELEPLFEYDGKEDRLCKKGAGAPAGSG</sequence>
<reference evidence="3" key="1">
    <citation type="submission" date="2019-11" db="EMBL/GenBank/DDBJ databases">
        <authorList>
            <person name="Feng L."/>
        </authorList>
    </citation>
    <scope>NUCLEOTIDE SEQUENCE</scope>
    <source>
        <strain evidence="3">CbolteaeLFYP116</strain>
    </source>
</reference>
<dbReference type="InterPro" id="IPR027417">
    <property type="entry name" value="P-loop_NTPase"/>
</dbReference>
<name>A0A6N2XT62_9FIRM</name>
<dbReference type="SUPFAM" id="SSF52540">
    <property type="entry name" value="P-loop containing nucleoside triphosphate hydrolases"/>
    <property type="match status" value="1"/>
</dbReference>
<dbReference type="CDD" id="cd01130">
    <property type="entry name" value="VirB11-like_ATPase"/>
    <property type="match status" value="1"/>
</dbReference>
<dbReference type="InterPro" id="IPR050921">
    <property type="entry name" value="T4SS_GSP_E_ATPase"/>
</dbReference>
<dbReference type="EMBL" id="CACRTF010000024">
    <property type="protein sequence ID" value="VYT56730.1"/>
    <property type="molecule type" value="Genomic_DNA"/>
</dbReference>
<accession>A0A6N2XT62</accession>
<evidence type="ECO:0000259" key="2">
    <source>
        <dbReference type="Pfam" id="PF00437"/>
    </source>
</evidence>
<gene>
    <name evidence="3" type="ORF">CBLFYP116_05666</name>
</gene>
<dbReference type="GO" id="GO:0016887">
    <property type="term" value="F:ATP hydrolysis activity"/>
    <property type="evidence" value="ECO:0007669"/>
    <property type="project" value="InterPro"/>
</dbReference>
<evidence type="ECO:0000256" key="1">
    <source>
        <dbReference type="ARBA" id="ARBA00006611"/>
    </source>
</evidence>
<comment type="similarity">
    <text evidence="1">Belongs to the GSP E family.</text>
</comment>
<dbReference type="AlphaFoldDB" id="A0A6N2XT62"/>
<feature type="domain" description="Bacterial type II secretion system protein E" evidence="2">
    <location>
        <begin position="106"/>
        <end position="378"/>
    </location>
</feature>
<dbReference type="Gene3D" id="3.40.50.300">
    <property type="entry name" value="P-loop containing nucleotide triphosphate hydrolases"/>
    <property type="match status" value="1"/>
</dbReference>
<dbReference type="Pfam" id="PF00437">
    <property type="entry name" value="T2SSE"/>
    <property type="match status" value="1"/>
</dbReference>
<protein>
    <submittedName>
        <fullName evidence="3">Conjugal transfer protein/MT3759</fullName>
    </submittedName>
</protein>
<dbReference type="PANTHER" id="PTHR30486">
    <property type="entry name" value="TWITCHING MOTILITY PROTEIN PILT"/>
    <property type="match status" value="1"/>
</dbReference>
<dbReference type="InterPro" id="IPR001482">
    <property type="entry name" value="T2SS/T4SS_dom"/>
</dbReference>
<evidence type="ECO:0000313" key="3">
    <source>
        <dbReference type="EMBL" id="VYT56730.1"/>
    </source>
</evidence>
<organism evidence="3">
    <name type="scientific">Enterocloster bolteae</name>
    <dbReference type="NCBI Taxonomy" id="208479"/>
    <lineage>
        <taxon>Bacteria</taxon>
        <taxon>Bacillati</taxon>
        <taxon>Bacillota</taxon>
        <taxon>Clostridia</taxon>
        <taxon>Lachnospirales</taxon>
        <taxon>Lachnospiraceae</taxon>
        <taxon>Enterocloster</taxon>
    </lineage>
</organism>
<dbReference type="Gene3D" id="3.30.450.380">
    <property type="match status" value="1"/>
</dbReference>